<evidence type="ECO:0000313" key="2">
    <source>
        <dbReference type="WBParaSite" id="Gr19_v10_g15485.t1"/>
    </source>
</evidence>
<dbReference type="Proteomes" id="UP000887572">
    <property type="component" value="Unplaced"/>
</dbReference>
<keyword evidence="1" id="KW-1185">Reference proteome</keyword>
<dbReference type="WBParaSite" id="Gr19_v10_g15485.t1">
    <property type="protein sequence ID" value="Gr19_v10_g15485.t1"/>
    <property type="gene ID" value="Gr19_v10_g15485"/>
</dbReference>
<proteinExistence type="predicted"/>
<sequence length="326" mass="37756">MSDNPKKVEKWLKEILHILNRFDFLVDAHFKSKEWALGELDICRAVKGNGAEIVKIVDGKVERRLSIPQEPLPVNVIGFGRFQISYIDQSVIEFLQNIHRLFDSKGENLWILTTNNQNRCWEIIWHRIWPLISDNICGISFPFSQLGCLRQFSPTVLRNCTKLRVFESYGLFPEFPADDRAGASSAKALAKWLQTPRGDGLPKVLRCIFCLMGMEGLKLAFFNSVDPVNFIIYLHHPFFVAIAPFELKNYLTGKRLELRRISEAEWLLVHCPIERDEEEWAKWEMWAAGNAWRQWNSIWINLENGGIDDGLLDTNDGPSEPKKRKN</sequence>
<dbReference type="AlphaFoldDB" id="A0A914H9L6"/>
<protein>
    <submittedName>
        <fullName evidence="2">Uncharacterized protein</fullName>
    </submittedName>
</protein>
<name>A0A914H9L6_GLORO</name>
<evidence type="ECO:0000313" key="1">
    <source>
        <dbReference type="Proteomes" id="UP000887572"/>
    </source>
</evidence>
<organism evidence="1 2">
    <name type="scientific">Globodera rostochiensis</name>
    <name type="common">Golden nematode worm</name>
    <name type="synonym">Heterodera rostochiensis</name>
    <dbReference type="NCBI Taxonomy" id="31243"/>
    <lineage>
        <taxon>Eukaryota</taxon>
        <taxon>Metazoa</taxon>
        <taxon>Ecdysozoa</taxon>
        <taxon>Nematoda</taxon>
        <taxon>Chromadorea</taxon>
        <taxon>Rhabditida</taxon>
        <taxon>Tylenchina</taxon>
        <taxon>Tylenchomorpha</taxon>
        <taxon>Tylenchoidea</taxon>
        <taxon>Heteroderidae</taxon>
        <taxon>Heteroderinae</taxon>
        <taxon>Globodera</taxon>
    </lineage>
</organism>
<reference evidence="2" key="1">
    <citation type="submission" date="2022-11" db="UniProtKB">
        <authorList>
            <consortium name="WormBaseParasite"/>
        </authorList>
    </citation>
    <scope>IDENTIFICATION</scope>
</reference>
<accession>A0A914H9L6</accession>